<keyword evidence="4" id="KW-0689">Ribosomal protein</keyword>
<evidence type="ECO:0000256" key="1">
    <source>
        <dbReference type="SAM" id="MobiDB-lite"/>
    </source>
</evidence>
<keyword evidence="4" id="KW-0687">Ribonucleoprotein</keyword>
<name>A0A0A1XC62_ZEUCU</name>
<dbReference type="EMBL" id="GBXI01007602">
    <property type="protein sequence ID" value="JAD06690.1"/>
    <property type="molecule type" value="Transcribed_RNA"/>
</dbReference>
<feature type="compositionally biased region" description="Basic residues" evidence="1">
    <location>
        <begin position="184"/>
        <end position="198"/>
    </location>
</feature>
<dbReference type="EMBL" id="GBXI01012117">
    <property type="protein sequence ID" value="JAD02175.1"/>
    <property type="molecule type" value="Transcribed_RNA"/>
</dbReference>
<dbReference type="GO" id="GO:0005840">
    <property type="term" value="C:ribosome"/>
    <property type="evidence" value="ECO:0007669"/>
    <property type="project" value="UniProtKB-KW"/>
</dbReference>
<protein>
    <submittedName>
        <fullName evidence="4">50S ribosomal protein L22</fullName>
    </submittedName>
</protein>
<feature type="region of interest" description="Disordered" evidence="1">
    <location>
        <begin position="170"/>
        <end position="202"/>
    </location>
</feature>
<evidence type="ECO:0000313" key="2">
    <source>
        <dbReference type="EMBL" id="JAD02175.1"/>
    </source>
</evidence>
<organism evidence="4">
    <name type="scientific">Zeugodacus cucurbitae</name>
    <name type="common">Melon fruit fly</name>
    <name type="synonym">Bactrocera cucurbitae</name>
    <dbReference type="NCBI Taxonomy" id="28588"/>
    <lineage>
        <taxon>Eukaryota</taxon>
        <taxon>Metazoa</taxon>
        <taxon>Ecdysozoa</taxon>
        <taxon>Arthropoda</taxon>
        <taxon>Hexapoda</taxon>
        <taxon>Insecta</taxon>
        <taxon>Pterygota</taxon>
        <taxon>Neoptera</taxon>
        <taxon>Endopterygota</taxon>
        <taxon>Diptera</taxon>
        <taxon>Brachycera</taxon>
        <taxon>Muscomorpha</taxon>
        <taxon>Tephritoidea</taxon>
        <taxon>Tephritidae</taxon>
        <taxon>Zeugodacus</taxon>
        <taxon>Zeugodacus</taxon>
    </lineage>
</organism>
<sequence length="359" mass="41405">MCNPYYNCGSSCSTPAASKKCQTSCRLDDCHRYVHLLHHWYDKPELPKKCTCCDQIRCKKNNLLHKLCPVPGVRGETMKQVLFTQAIPLCASPPQKCETVVPKTEMCEDTIQRKQLAKDESNPARRLLVELNAGTDRRRAVAAQNQQMNTFVKSLKNWYAKEMKNPACMHTTRDAGPAYIETKTRKRKPNRKQPKRNSGRSSYHWTSDFNFTLENELSDSVITITSDTRLSIITTKHDVEEVDETIAMEDISNLLKQIQSKPDRPILFHAPFNRDVVWTWRNYDPLDDIPKSLAKKKKEEKALKTAYTPWTMNIVNDLIEGKPVSDKQFKTNRELQSVVNKLALEIKSGKVHRVKRKTR</sequence>
<dbReference type="EMBL" id="GBXI01005752">
    <property type="protein sequence ID" value="JAD08540.1"/>
    <property type="molecule type" value="Transcribed_RNA"/>
</dbReference>
<reference evidence="4" key="2">
    <citation type="journal article" date="2015" name="Gigascience">
        <title>Reconstructing a comprehensive transcriptome assembly of a white-pupal translocated strain of the pest fruit fly Bactrocera cucurbitae.</title>
        <authorList>
            <person name="Sim S.B."/>
            <person name="Calla B."/>
            <person name="Hall B."/>
            <person name="DeRego T."/>
            <person name="Geib S.M."/>
        </authorList>
    </citation>
    <scope>NUCLEOTIDE SEQUENCE</scope>
</reference>
<evidence type="ECO:0000313" key="4">
    <source>
        <dbReference type="EMBL" id="JAD08540.1"/>
    </source>
</evidence>
<reference evidence="4" key="1">
    <citation type="submission" date="2014-11" db="EMBL/GenBank/DDBJ databases">
        <authorList>
            <person name="Geib S."/>
        </authorList>
    </citation>
    <scope>NUCLEOTIDE SEQUENCE</scope>
</reference>
<proteinExistence type="predicted"/>
<gene>
    <name evidence="4" type="primary">rplV_4</name>
    <name evidence="3" type="synonym">rplV_5</name>
    <name evidence="2" type="synonym">rplV_6</name>
    <name evidence="4" type="ORF">g.19437</name>
    <name evidence="3" type="ORF">g.19440</name>
    <name evidence="2" type="ORF">g.19442</name>
</gene>
<dbReference type="AlphaFoldDB" id="A0A0A1XC62"/>
<evidence type="ECO:0000313" key="3">
    <source>
        <dbReference type="EMBL" id="JAD06690.1"/>
    </source>
</evidence>
<accession>A0A0A1XC62</accession>